<name>A0A0F9QY78_9ZZZZ</name>
<dbReference type="AlphaFoldDB" id="A0A0F9QY78"/>
<reference evidence="1" key="1">
    <citation type="journal article" date="2015" name="Nature">
        <title>Complex archaea that bridge the gap between prokaryotes and eukaryotes.</title>
        <authorList>
            <person name="Spang A."/>
            <person name="Saw J.H."/>
            <person name="Jorgensen S.L."/>
            <person name="Zaremba-Niedzwiedzka K."/>
            <person name="Martijn J."/>
            <person name="Lind A.E."/>
            <person name="van Eijk R."/>
            <person name="Schleper C."/>
            <person name="Guy L."/>
            <person name="Ettema T.J."/>
        </authorList>
    </citation>
    <scope>NUCLEOTIDE SEQUENCE</scope>
</reference>
<accession>A0A0F9QY78</accession>
<comment type="caution">
    <text evidence="1">The sequence shown here is derived from an EMBL/GenBank/DDBJ whole genome shotgun (WGS) entry which is preliminary data.</text>
</comment>
<evidence type="ECO:0000313" key="1">
    <source>
        <dbReference type="EMBL" id="KKN47464.1"/>
    </source>
</evidence>
<protein>
    <submittedName>
        <fullName evidence="1">Uncharacterized protein</fullName>
    </submittedName>
</protein>
<proteinExistence type="predicted"/>
<gene>
    <name evidence="1" type="ORF">LCGC14_0662650</name>
</gene>
<sequence length="61" mass="6973">MKTVSSIPQHQQSIHLAFEQRRLETLIREGKLHAADFNCLDKSSKRTVWSLLLSVAARRLG</sequence>
<dbReference type="EMBL" id="LAZR01001275">
    <property type="protein sequence ID" value="KKN47464.1"/>
    <property type="molecule type" value="Genomic_DNA"/>
</dbReference>
<organism evidence="1">
    <name type="scientific">marine sediment metagenome</name>
    <dbReference type="NCBI Taxonomy" id="412755"/>
    <lineage>
        <taxon>unclassified sequences</taxon>
        <taxon>metagenomes</taxon>
        <taxon>ecological metagenomes</taxon>
    </lineage>
</organism>